<gene>
    <name evidence="3" type="ORF">BES34_007320</name>
</gene>
<name>A0ABX4YKQ5_9LEPT</name>
<dbReference type="PANTHER" id="PTHR30244:SF34">
    <property type="entry name" value="DTDP-4-AMINO-4,6-DIDEOXYGALACTOSE TRANSAMINASE"/>
    <property type="match status" value="1"/>
</dbReference>
<evidence type="ECO:0000256" key="2">
    <source>
        <dbReference type="RuleBase" id="RU004508"/>
    </source>
</evidence>
<organism evidence="3 4">
    <name type="scientific">Leptospira inadai serovar Lyme</name>
    <dbReference type="NCBI Taxonomy" id="293084"/>
    <lineage>
        <taxon>Bacteria</taxon>
        <taxon>Pseudomonadati</taxon>
        <taxon>Spirochaetota</taxon>
        <taxon>Spirochaetia</taxon>
        <taxon>Leptospirales</taxon>
        <taxon>Leptospiraceae</taxon>
        <taxon>Leptospira</taxon>
    </lineage>
</organism>
<evidence type="ECO:0000313" key="3">
    <source>
        <dbReference type="EMBL" id="PNV75830.1"/>
    </source>
</evidence>
<proteinExistence type="inferred from homology"/>
<dbReference type="CDD" id="cd00616">
    <property type="entry name" value="AHBA_syn"/>
    <property type="match status" value="1"/>
</dbReference>
<dbReference type="InterPro" id="IPR015421">
    <property type="entry name" value="PyrdxlP-dep_Trfase_major"/>
</dbReference>
<keyword evidence="2" id="KW-0663">Pyridoxal phosphate</keyword>
<dbReference type="PANTHER" id="PTHR30244">
    <property type="entry name" value="TRANSAMINASE"/>
    <property type="match status" value="1"/>
</dbReference>
<accession>A0ABX4YKQ5</accession>
<dbReference type="RefSeq" id="WP_010418478.1">
    <property type="nucleotide sequence ID" value="NZ_MCRM02000005.1"/>
</dbReference>
<dbReference type="PIRSF" id="PIRSF000390">
    <property type="entry name" value="PLP_StrS"/>
    <property type="match status" value="1"/>
</dbReference>
<keyword evidence="3" id="KW-0032">Aminotransferase</keyword>
<evidence type="ECO:0000313" key="4">
    <source>
        <dbReference type="Proteomes" id="UP000094669"/>
    </source>
</evidence>
<keyword evidence="3" id="KW-0808">Transferase</keyword>
<dbReference type="GO" id="GO:0008483">
    <property type="term" value="F:transaminase activity"/>
    <property type="evidence" value="ECO:0007669"/>
    <property type="project" value="UniProtKB-KW"/>
</dbReference>
<keyword evidence="4" id="KW-1185">Reference proteome</keyword>
<dbReference type="SUPFAM" id="SSF53383">
    <property type="entry name" value="PLP-dependent transferases"/>
    <property type="match status" value="1"/>
</dbReference>
<reference evidence="3" key="1">
    <citation type="submission" date="2018-01" db="EMBL/GenBank/DDBJ databases">
        <title>Genomic characterization of Leptospira inadai serogroup Lyme isolated from captured rat in Brazil and comparative analysis with human reference strain.</title>
        <authorList>
            <person name="Moreno L.Z."/>
            <person name="Loureiro A.P."/>
            <person name="Miraglia F."/>
            <person name="Kremer F.S."/>
            <person name="Eslabao M.R."/>
            <person name="Dellagostin O.A."/>
            <person name="Lilenbaum W."/>
            <person name="Moreno A.M."/>
        </authorList>
    </citation>
    <scope>NUCLEOTIDE SEQUENCE [LARGE SCALE GENOMIC DNA]</scope>
    <source>
        <strain evidence="3">M34/99</strain>
    </source>
</reference>
<comment type="caution">
    <text evidence="3">The sequence shown here is derived from an EMBL/GenBank/DDBJ whole genome shotgun (WGS) entry which is preliminary data.</text>
</comment>
<dbReference type="Pfam" id="PF01041">
    <property type="entry name" value="DegT_DnrJ_EryC1"/>
    <property type="match status" value="1"/>
</dbReference>
<dbReference type="InterPro" id="IPR000653">
    <property type="entry name" value="DegT/StrS_aminotransferase"/>
</dbReference>
<dbReference type="Proteomes" id="UP000094669">
    <property type="component" value="Unassembled WGS sequence"/>
</dbReference>
<dbReference type="Gene3D" id="3.40.640.10">
    <property type="entry name" value="Type I PLP-dependent aspartate aminotransferase-like (Major domain)"/>
    <property type="match status" value="1"/>
</dbReference>
<dbReference type="InterPro" id="IPR015422">
    <property type="entry name" value="PyrdxlP-dep_Trfase_small"/>
</dbReference>
<comment type="similarity">
    <text evidence="1 2">Belongs to the DegT/DnrJ/EryC1 family.</text>
</comment>
<sequence length="384" mass="43127">MSLRTPAKLIRLSKSCLGPAEKQAVLGVLDREYLGMGKDVQEFEMLLMKYFNRPALCVVNGTAALQLAVQSCGLGIGDEILVPSLTYVASFQAILATGARPIACEIDEEQCIMDWRDAEKRITKKTKAIMPVHYSGGVGDLDSIYELARKYNLRVIEDAAHAFGTTYNEKLIGSFGDIACFSFDGIKNITSGEGGCIVATDSRILERIRDARLLGVERDTEKRYSGQRSWEFDVTAPGWRYHMSNIMAAIGIEQLKRFPELSGKRQTLAKLYDSKFENFKDIIKPLNRDYNTVVPHIYVVRILKSYDRKNLQEKMLEAGIQTGIHYQPNHVLSLFKSNQSSKLPITEKVFSELLTLPMHPDLREDDVEYVCKTLLNEVASAPGK</sequence>
<dbReference type="InterPro" id="IPR015424">
    <property type="entry name" value="PyrdxlP-dep_Trfase"/>
</dbReference>
<evidence type="ECO:0000256" key="1">
    <source>
        <dbReference type="ARBA" id="ARBA00037999"/>
    </source>
</evidence>
<dbReference type="Gene3D" id="3.90.1150.10">
    <property type="entry name" value="Aspartate Aminotransferase, domain 1"/>
    <property type="match status" value="1"/>
</dbReference>
<protein>
    <submittedName>
        <fullName evidence="3">Aminotransferase</fullName>
    </submittedName>
</protein>
<dbReference type="EMBL" id="MCRM02000005">
    <property type="protein sequence ID" value="PNV75830.1"/>
    <property type="molecule type" value="Genomic_DNA"/>
</dbReference>